<dbReference type="GeneID" id="10509908"/>
<organism evidence="2 3">
    <name type="scientific">Dictyostelium purpureum</name>
    <name type="common">Slime mold</name>
    <dbReference type="NCBI Taxonomy" id="5786"/>
    <lineage>
        <taxon>Eukaryota</taxon>
        <taxon>Amoebozoa</taxon>
        <taxon>Evosea</taxon>
        <taxon>Eumycetozoa</taxon>
        <taxon>Dictyostelia</taxon>
        <taxon>Dictyosteliales</taxon>
        <taxon>Dictyosteliaceae</taxon>
        <taxon>Dictyostelium</taxon>
    </lineage>
</organism>
<feature type="transmembrane region" description="Helical" evidence="1">
    <location>
        <begin position="109"/>
        <end position="135"/>
    </location>
</feature>
<proteinExistence type="predicted"/>
<dbReference type="VEuPathDB" id="AmoebaDB:DICPUDRAFT_74996"/>
<accession>F0Z9C2</accession>
<dbReference type="Proteomes" id="UP000001064">
    <property type="component" value="Unassembled WGS sequence"/>
</dbReference>
<keyword evidence="1" id="KW-0812">Transmembrane</keyword>
<dbReference type="RefSeq" id="XP_003284003.1">
    <property type="nucleotide sequence ID" value="XM_003283955.1"/>
</dbReference>
<feature type="transmembrane region" description="Helical" evidence="1">
    <location>
        <begin position="77"/>
        <end position="102"/>
    </location>
</feature>
<feature type="transmembrane region" description="Helical" evidence="1">
    <location>
        <begin position="168"/>
        <end position="191"/>
    </location>
</feature>
<evidence type="ECO:0000256" key="1">
    <source>
        <dbReference type="SAM" id="Phobius"/>
    </source>
</evidence>
<dbReference type="KEGG" id="dpp:DICPUDRAFT_74996"/>
<keyword evidence="1" id="KW-0472">Membrane</keyword>
<keyword evidence="3" id="KW-1185">Reference proteome</keyword>
<feature type="transmembrane region" description="Helical" evidence="1">
    <location>
        <begin position="28"/>
        <end position="50"/>
    </location>
</feature>
<dbReference type="EMBL" id="GL870957">
    <property type="protein sequence ID" value="EGC39445.1"/>
    <property type="molecule type" value="Genomic_DNA"/>
</dbReference>
<gene>
    <name evidence="2" type="ORF">DICPUDRAFT_74996</name>
</gene>
<dbReference type="AlphaFoldDB" id="F0Z9C2"/>
<protein>
    <submittedName>
        <fullName evidence="2">Uncharacterized protein</fullName>
    </submittedName>
</protein>
<sequence>MNYNDNNNNNNNYGLNDTNLAKKSQPKLALLLVLTIFTLIPLIVSTNVPWSKLPNTLIEGSEEIDFINQVEYYPKRIYLILLIISIISLGLYGSLVFISMVIKKQFSKLFTILQIIPIIGLLFNFTVLILSFTFVQDQHVLVIGGTDVEINITLAGGSNSQSLTSGGFAAFSIAFFFNTILVALNICYIYLFKQDYNNNEKQQLL</sequence>
<dbReference type="InParanoid" id="F0Z9C2"/>
<keyword evidence="1" id="KW-1133">Transmembrane helix</keyword>
<name>F0Z9C2_DICPU</name>
<reference evidence="3" key="1">
    <citation type="journal article" date="2011" name="Genome Biol.">
        <title>Comparative genomics of the social amoebae Dictyostelium discoideum and Dictyostelium purpureum.</title>
        <authorList>
            <consortium name="US DOE Joint Genome Institute (JGI-PGF)"/>
            <person name="Sucgang R."/>
            <person name="Kuo A."/>
            <person name="Tian X."/>
            <person name="Salerno W."/>
            <person name="Parikh A."/>
            <person name="Feasley C.L."/>
            <person name="Dalin E."/>
            <person name="Tu H."/>
            <person name="Huang E."/>
            <person name="Barry K."/>
            <person name="Lindquist E."/>
            <person name="Shapiro H."/>
            <person name="Bruce D."/>
            <person name="Schmutz J."/>
            <person name="Salamov A."/>
            <person name="Fey P."/>
            <person name="Gaudet P."/>
            <person name="Anjard C."/>
            <person name="Babu M.M."/>
            <person name="Basu S."/>
            <person name="Bushmanova Y."/>
            <person name="van der Wel H."/>
            <person name="Katoh-Kurasawa M."/>
            <person name="Dinh C."/>
            <person name="Coutinho P.M."/>
            <person name="Saito T."/>
            <person name="Elias M."/>
            <person name="Schaap P."/>
            <person name="Kay R.R."/>
            <person name="Henrissat B."/>
            <person name="Eichinger L."/>
            <person name="Rivero F."/>
            <person name="Putnam N.H."/>
            <person name="West C.M."/>
            <person name="Loomis W.F."/>
            <person name="Chisholm R.L."/>
            <person name="Shaulsky G."/>
            <person name="Strassmann J.E."/>
            <person name="Queller D.C."/>
            <person name="Kuspa A."/>
            <person name="Grigoriev I.V."/>
        </authorList>
    </citation>
    <scope>NUCLEOTIDE SEQUENCE [LARGE SCALE GENOMIC DNA]</scope>
    <source>
        <strain evidence="3">QSDP1</strain>
    </source>
</reference>
<evidence type="ECO:0000313" key="3">
    <source>
        <dbReference type="Proteomes" id="UP000001064"/>
    </source>
</evidence>
<evidence type="ECO:0000313" key="2">
    <source>
        <dbReference type="EMBL" id="EGC39445.1"/>
    </source>
</evidence>